<dbReference type="InterPro" id="IPR006638">
    <property type="entry name" value="Elp3/MiaA/NifB-like_rSAM"/>
</dbReference>
<dbReference type="SFLD" id="SFLDS00029">
    <property type="entry name" value="Radical_SAM"/>
    <property type="match status" value="1"/>
</dbReference>
<keyword evidence="7" id="KW-0411">Iron-sulfur</keyword>
<keyword evidence="2" id="KW-0004">4Fe-4S</keyword>
<dbReference type="GO" id="GO:0051539">
    <property type="term" value="F:4 iron, 4 sulfur cluster binding"/>
    <property type="evidence" value="ECO:0007669"/>
    <property type="project" value="UniProtKB-KW"/>
</dbReference>
<keyword evidence="6" id="KW-0408">Iron</keyword>
<dbReference type="InterPro" id="IPR005839">
    <property type="entry name" value="Methylthiotransferase"/>
</dbReference>
<dbReference type="Gene3D" id="3.40.50.12160">
    <property type="entry name" value="Methylthiotransferase, N-terminal domain"/>
    <property type="match status" value="1"/>
</dbReference>
<evidence type="ECO:0000256" key="6">
    <source>
        <dbReference type="ARBA" id="ARBA00023004"/>
    </source>
</evidence>
<comment type="cofactor">
    <cofactor evidence="1">
        <name>[4Fe-4S] cluster</name>
        <dbReference type="ChEBI" id="CHEBI:49883"/>
    </cofactor>
</comment>
<sequence>MSKNVSMITFGCKLNQAETQAMADKLNCIGYNITFDEKNGKNDIYVINTCTVTSEAERKIRQLIRRIKRKNNYVKVIAVGCYVHTDAEKLKDIGADLVLGNLEKKFIDKYINDSGVILNKSYWLKNQDKIITPEKSFDDRTRIFIPIEEGCLNACSYCRIIFSRGTSIRSLPINKVLKAISNYIDLGYKELVLTGINLNQFGFDNAETLTELLEKIEENFGEDDIRIRLTSMYPEYVDKKMVEIIFNSKIFEKHVHLSIQHFSNKILNLMGRKYDKNKIIEAIELFRERDKFFSITSDIIVGFPYEEDEDFQELLNSIKDMKILKVHGFRFSARPGTKASKMENQVLGNIKKDRIETLNLNSKNISEDYRKELIGKEVTILSEKIDDNYIYGYDEYYIHHKCDFKNINPVKNKFYRVKIQDISDEGVSSYVL</sequence>
<protein>
    <submittedName>
        <fullName evidence="10">Threonylcarbamoyladenosine tRNA methylthiotransferase MtaB</fullName>
    </submittedName>
</protein>
<evidence type="ECO:0000259" key="9">
    <source>
        <dbReference type="PROSITE" id="PS51918"/>
    </source>
</evidence>
<evidence type="ECO:0000313" key="10">
    <source>
        <dbReference type="EMBL" id="PWJ96585.1"/>
    </source>
</evidence>
<dbReference type="InterPro" id="IPR007197">
    <property type="entry name" value="rSAM"/>
</dbReference>
<dbReference type="InterPro" id="IPR013848">
    <property type="entry name" value="Methylthiotransferase_N"/>
</dbReference>
<keyword evidence="4" id="KW-0949">S-adenosyl-L-methionine</keyword>
<dbReference type="InterPro" id="IPR006467">
    <property type="entry name" value="MiaB-like_bact"/>
</dbReference>
<keyword evidence="3" id="KW-0808">Transferase</keyword>
<dbReference type="GO" id="GO:0035598">
    <property type="term" value="F:tRNA (N(6)-L-threonylcarbamoyladenosine(37)-C(2))-methylthiotransferase activity"/>
    <property type="evidence" value="ECO:0007669"/>
    <property type="project" value="TreeGrafter"/>
</dbReference>
<dbReference type="PROSITE" id="PS51449">
    <property type="entry name" value="MTTASE_N"/>
    <property type="match status" value="1"/>
</dbReference>
<dbReference type="InterPro" id="IPR020612">
    <property type="entry name" value="Methylthiotransferase_CS"/>
</dbReference>
<dbReference type="InterPro" id="IPR038135">
    <property type="entry name" value="Methylthiotransferase_N_sf"/>
</dbReference>
<evidence type="ECO:0000256" key="7">
    <source>
        <dbReference type="ARBA" id="ARBA00023014"/>
    </source>
</evidence>
<accession>A0AA45HJZ2</accession>
<feature type="domain" description="MTTase N-terminal" evidence="8">
    <location>
        <begin position="3"/>
        <end position="116"/>
    </location>
</feature>
<organism evidence="10 11">
    <name type="scientific">Oceanotoga teriensis</name>
    <dbReference type="NCBI Taxonomy" id="515440"/>
    <lineage>
        <taxon>Bacteria</taxon>
        <taxon>Thermotogati</taxon>
        <taxon>Thermotogota</taxon>
        <taxon>Thermotogae</taxon>
        <taxon>Petrotogales</taxon>
        <taxon>Petrotogaceae</taxon>
        <taxon>Oceanotoga</taxon>
    </lineage>
</organism>
<dbReference type="NCBIfam" id="TIGR01579">
    <property type="entry name" value="MiaB-like-C"/>
    <property type="match status" value="1"/>
</dbReference>
<evidence type="ECO:0000256" key="1">
    <source>
        <dbReference type="ARBA" id="ARBA00001966"/>
    </source>
</evidence>
<dbReference type="Proteomes" id="UP000245921">
    <property type="component" value="Unassembled WGS sequence"/>
</dbReference>
<dbReference type="InterPro" id="IPR023404">
    <property type="entry name" value="rSAM_horseshoe"/>
</dbReference>
<dbReference type="CDD" id="cd01335">
    <property type="entry name" value="Radical_SAM"/>
    <property type="match status" value="1"/>
</dbReference>
<evidence type="ECO:0000256" key="5">
    <source>
        <dbReference type="ARBA" id="ARBA00022723"/>
    </source>
</evidence>
<dbReference type="SFLD" id="SFLDG01082">
    <property type="entry name" value="B12-binding_domain_containing"/>
    <property type="match status" value="1"/>
</dbReference>
<dbReference type="SUPFAM" id="SSF102114">
    <property type="entry name" value="Radical SAM enzymes"/>
    <property type="match status" value="1"/>
</dbReference>
<keyword evidence="5" id="KW-0479">Metal-binding</keyword>
<dbReference type="AlphaFoldDB" id="A0AA45HJZ2"/>
<evidence type="ECO:0000259" key="8">
    <source>
        <dbReference type="PROSITE" id="PS51449"/>
    </source>
</evidence>
<dbReference type="Gene3D" id="3.80.30.20">
    <property type="entry name" value="tm_1862 like domain"/>
    <property type="match status" value="1"/>
</dbReference>
<dbReference type="PANTHER" id="PTHR11918">
    <property type="entry name" value="RADICAL SAM PROTEINS"/>
    <property type="match status" value="1"/>
</dbReference>
<evidence type="ECO:0000313" key="11">
    <source>
        <dbReference type="Proteomes" id="UP000245921"/>
    </source>
</evidence>
<dbReference type="EMBL" id="QGGI01000001">
    <property type="protein sequence ID" value="PWJ96585.1"/>
    <property type="molecule type" value="Genomic_DNA"/>
</dbReference>
<dbReference type="PROSITE" id="PS01278">
    <property type="entry name" value="MTTASE_RADICAL"/>
    <property type="match status" value="1"/>
</dbReference>
<dbReference type="PANTHER" id="PTHR11918:SF45">
    <property type="entry name" value="THREONYLCARBAMOYLADENOSINE TRNA METHYLTHIOTRANSFERASE"/>
    <property type="match status" value="1"/>
</dbReference>
<gene>
    <name evidence="10" type="ORF">C7380_101158</name>
</gene>
<keyword evidence="11" id="KW-1185">Reference proteome</keyword>
<reference evidence="10 11" key="1">
    <citation type="submission" date="2018-05" db="EMBL/GenBank/DDBJ databases">
        <title>Genomic Encyclopedia of Type Strains, Phase IV (KMG-IV): sequencing the most valuable type-strain genomes for metagenomic binning, comparative biology and taxonomic classification.</title>
        <authorList>
            <person name="Goeker M."/>
        </authorList>
    </citation>
    <scope>NUCLEOTIDE SEQUENCE [LARGE SCALE GENOMIC DNA]</scope>
    <source>
        <strain evidence="10 11">DSM 24906</strain>
    </source>
</reference>
<dbReference type="PROSITE" id="PS51918">
    <property type="entry name" value="RADICAL_SAM"/>
    <property type="match status" value="1"/>
</dbReference>
<dbReference type="GO" id="GO:0046872">
    <property type="term" value="F:metal ion binding"/>
    <property type="evidence" value="ECO:0007669"/>
    <property type="project" value="UniProtKB-KW"/>
</dbReference>
<name>A0AA45HJZ2_9BACT</name>
<comment type="caution">
    <text evidence="10">The sequence shown here is derived from an EMBL/GenBank/DDBJ whole genome shotgun (WGS) entry which is preliminary data.</text>
</comment>
<dbReference type="NCBIfam" id="TIGR00089">
    <property type="entry name" value="MiaB/RimO family radical SAM methylthiotransferase"/>
    <property type="match status" value="1"/>
</dbReference>
<dbReference type="Pfam" id="PF04055">
    <property type="entry name" value="Radical_SAM"/>
    <property type="match status" value="1"/>
</dbReference>
<dbReference type="RefSeq" id="WP_109603575.1">
    <property type="nucleotide sequence ID" value="NZ_QGGI01000001.1"/>
</dbReference>
<evidence type="ECO:0000256" key="2">
    <source>
        <dbReference type="ARBA" id="ARBA00022485"/>
    </source>
</evidence>
<evidence type="ECO:0000256" key="4">
    <source>
        <dbReference type="ARBA" id="ARBA00022691"/>
    </source>
</evidence>
<evidence type="ECO:0000256" key="3">
    <source>
        <dbReference type="ARBA" id="ARBA00022679"/>
    </source>
</evidence>
<proteinExistence type="predicted"/>
<feature type="domain" description="Radical SAM core" evidence="9">
    <location>
        <begin position="137"/>
        <end position="368"/>
    </location>
</feature>
<dbReference type="InterPro" id="IPR058240">
    <property type="entry name" value="rSAM_sf"/>
</dbReference>
<dbReference type="Pfam" id="PF00919">
    <property type="entry name" value="UPF0004"/>
    <property type="match status" value="1"/>
</dbReference>
<dbReference type="SMART" id="SM00729">
    <property type="entry name" value="Elp3"/>
    <property type="match status" value="1"/>
</dbReference>